<dbReference type="Gene3D" id="1.10.260.40">
    <property type="entry name" value="lambda repressor-like DNA-binding domains"/>
    <property type="match status" value="1"/>
</dbReference>
<dbReference type="CDD" id="cd00093">
    <property type="entry name" value="HTH_XRE"/>
    <property type="match status" value="1"/>
</dbReference>
<reference evidence="1 2" key="1">
    <citation type="submission" date="2020-08" db="EMBL/GenBank/DDBJ databases">
        <title>Sequencing the genomes of 1000 actinobacteria strains.</title>
        <authorList>
            <person name="Klenk H.-P."/>
        </authorList>
    </citation>
    <scope>NUCLEOTIDE SEQUENCE [LARGE SCALE GENOMIC DNA]</scope>
    <source>
        <strain evidence="1 2">DSM 44551</strain>
    </source>
</reference>
<protein>
    <submittedName>
        <fullName evidence="1">Transcriptional regulator with XRE-family HTH domain</fullName>
    </submittedName>
</protein>
<dbReference type="InterPro" id="IPR001387">
    <property type="entry name" value="Cro/C1-type_HTH"/>
</dbReference>
<evidence type="ECO:0000313" key="1">
    <source>
        <dbReference type="EMBL" id="MBB5435200.1"/>
    </source>
</evidence>
<gene>
    <name evidence="1" type="ORF">HDA36_005348</name>
</gene>
<dbReference type="Proteomes" id="UP000572635">
    <property type="component" value="Unassembled WGS sequence"/>
</dbReference>
<dbReference type="SUPFAM" id="SSF47413">
    <property type="entry name" value="lambda repressor-like DNA-binding domains"/>
    <property type="match status" value="1"/>
</dbReference>
<comment type="caution">
    <text evidence="1">The sequence shown here is derived from an EMBL/GenBank/DDBJ whole genome shotgun (WGS) entry which is preliminary data.</text>
</comment>
<dbReference type="GO" id="GO:0003677">
    <property type="term" value="F:DNA binding"/>
    <property type="evidence" value="ECO:0007669"/>
    <property type="project" value="InterPro"/>
</dbReference>
<dbReference type="InterPro" id="IPR010982">
    <property type="entry name" value="Lambda_DNA-bd_dom_sf"/>
</dbReference>
<accession>A0A7W8QRD3</accession>
<evidence type="ECO:0000313" key="2">
    <source>
        <dbReference type="Proteomes" id="UP000572635"/>
    </source>
</evidence>
<sequence>MANYPDFLQALNELRFQNDLSQRELVRRDTTGKLTRSTVGAVLRGERSATLAMVVAYVRACGVSELAVNAWESAWERLAYPHMLHQHYLRWLGMKRRECAERMRLEEARYGRPAGRWWARELRRCPSDREGPGSVGTGPRR</sequence>
<proteinExistence type="predicted"/>
<organism evidence="1 2">
    <name type="scientific">Nocardiopsis composta</name>
    <dbReference type="NCBI Taxonomy" id="157465"/>
    <lineage>
        <taxon>Bacteria</taxon>
        <taxon>Bacillati</taxon>
        <taxon>Actinomycetota</taxon>
        <taxon>Actinomycetes</taxon>
        <taxon>Streptosporangiales</taxon>
        <taxon>Nocardiopsidaceae</taxon>
        <taxon>Nocardiopsis</taxon>
    </lineage>
</organism>
<dbReference type="EMBL" id="JACHDB010000002">
    <property type="protein sequence ID" value="MBB5435200.1"/>
    <property type="molecule type" value="Genomic_DNA"/>
</dbReference>
<keyword evidence="2" id="KW-1185">Reference proteome</keyword>
<dbReference type="AlphaFoldDB" id="A0A7W8QRD3"/>
<name>A0A7W8QRD3_9ACTN</name>